<evidence type="ECO:0000313" key="2">
    <source>
        <dbReference type="Proteomes" id="UP000262939"/>
    </source>
</evidence>
<reference evidence="1 2" key="1">
    <citation type="submission" date="2018-08" db="EMBL/GenBank/DDBJ databases">
        <title>Bacillus chawlae sp. nov., Bacillus glennii sp. nov., and Bacillus saganii sp. nov. Isolated from the Vehicle Assembly Building at Kennedy Space Center where the Viking Spacecraft were Assembled.</title>
        <authorList>
            <person name="Seuylemezian A."/>
            <person name="Vaishampayan P."/>
        </authorList>
    </citation>
    <scope>NUCLEOTIDE SEQUENCE [LARGE SCALE GENOMIC DNA]</scope>
    <source>
        <strain evidence="1 2">V44-8</strain>
    </source>
</reference>
<evidence type="ECO:0000313" key="1">
    <source>
        <dbReference type="EMBL" id="RFU61433.1"/>
    </source>
</evidence>
<name>A0A372L8W2_9BACI</name>
<keyword evidence="2" id="KW-1185">Reference proteome</keyword>
<proteinExistence type="predicted"/>
<gene>
    <name evidence="1" type="ORF">D0466_18295</name>
</gene>
<sequence length="98" mass="11251">MSSKKHQIIPENQIFEGLLGTEILLVTEQDQLNILGQTFRPIFTGTVEEVTNGFLTLNPAIIKMHNAPFFRFPTPLSIPFEKIAWFTPFNPERRLPLI</sequence>
<accession>A0A372L8W2</accession>
<protein>
    <submittedName>
        <fullName evidence="1">Uncharacterized protein</fullName>
    </submittedName>
</protein>
<organism evidence="1 2">
    <name type="scientific">Peribacillus glennii</name>
    <dbReference type="NCBI Taxonomy" id="2303991"/>
    <lineage>
        <taxon>Bacteria</taxon>
        <taxon>Bacillati</taxon>
        <taxon>Bacillota</taxon>
        <taxon>Bacilli</taxon>
        <taxon>Bacillales</taxon>
        <taxon>Bacillaceae</taxon>
        <taxon>Peribacillus</taxon>
    </lineage>
</organism>
<dbReference type="RefSeq" id="WP_117323980.1">
    <property type="nucleotide sequence ID" value="NZ_QVTD01000015.1"/>
</dbReference>
<dbReference type="OrthoDB" id="2655130at2"/>
<dbReference type="AlphaFoldDB" id="A0A372L8W2"/>
<comment type="caution">
    <text evidence="1">The sequence shown here is derived from an EMBL/GenBank/DDBJ whole genome shotgun (WGS) entry which is preliminary data.</text>
</comment>
<dbReference type="Proteomes" id="UP000262939">
    <property type="component" value="Unassembled WGS sequence"/>
</dbReference>
<dbReference type="EMBL" id="QVTD01000015">
    <property type="protein sequence ID" value="RFU61433.1"/>
    <property type="molecule type" value="Genomic_DNA"/>
</dbReference>